<keyword evidence="3" id="KW-1185">Reference proteome</keyword>
<comment type="caution">
    <text evidence="2">The sequence shown here is derived from an EMBL/GenBank/DDBJ whole genome shotgun (WGS) entry which is preliminary data.</text>
</comment>
<organism evidence="2 3">
    <name type="scientific">Solanum tuberosum</name>
    <name type="common">Potato</name>
    <dbReference type="NCBI Taxonomy" id="4113"/>
    <lineage>
        <taxon>Eukaryota</taxon>
        <taxon>Viridiplantae</taxon>
        <taxon>Streptophyta</taxon>
        <taxon>Embryophyta</taxon>
        <taxon>Tracheophyta</taxon>
        <taxon>Spermatophyta</taxon>
        <taxon>Magnoliopsida</taxon>
        <taxon>eudicotyledons</taxon>
        <taxon>Gunneridae</taxon>
        <taxon>Pentapetalae</taxon>
        <taxon>asterids</taxon>
        <taxon>lamiids</taxon>
        <taxon>Solanales</taxon>
        <taxon>Solanaceae</taxon>
        <taxon>Solanoideae</taxon>
        <taxon>Solaneae</taxon>
        <taxon>Solanum</taxon>
    </lineage>
</organism>
<accession>A0ABQ7TXS8</accession>
<feature type="region of interest" description="Disordered" evidence="1">
    <location>
        <begin position="44"/>
        <end position="81"/>
    </location>
</feature>
<protein>
    <submittedName>
        <fullName evidence="2">Uncharacterized protein</fullName>
    </submittedName>
</protein>
<gene>
    <name evidence="2" type="ORF">KY290_036890</name>
</gene>
<sequence>MMNPLPSMAQTFSILSQEEKQREVKPHNLTALDSTSLNAFASTHNNAEVKGLRTNYSSSKRHTGNSRNLNNTNMIRGNSSTSRSTLFCDFCRRSGHARERCYKLHGYPPNSKFSKGKSSNSVMANMCSSETDGNDCEEDPKLRKHMPLNLSKD</sequence>
<dbReference type="EMBL" id="JAIVGD010000028">
    <property type="protein sequence ID" value="KAH0738185.1"/>
    <property type="molecule type" value="Genomic_DNA"/>
</dbReference>
<reference evidence="2 3" key="1">
    <citation type="journal article" date="2021" name="bioRxiv">
        <title>Chromosome-scale and haplotype-resolved genome assembly of a tetraploid potato cultivar.</title>
        <authorList>
            <person name="Sun H."/>
            <person name="Jiao W.-B."/>
            <person name="Krause K."/>
            <person name="Campoy J.A."/>
            <person name="Goel M."/>
            <person name="Folz-Donahue K."/>
            <person name="Kukat C."/>
            <person name="Huettel B."/>
            <person name="Schneeberger K."/>
        </authorList>
    </citation>
    <scope>NUCLEOTIDE SEQUENCE [LARGE SCALE GENOMIC DNA]</scope>
    <source>
        <strain evidence="2">SolTubOtavaFocal</strain>
        <tissue evidence="2">Leaves</tissue>
    </source>
</reference>
<dbReference type="PANTHER" id="PTHR34222:SF79">
    <property type="entry name" value="RETROVIRUS-RELATED POL POLYPROTEIN FROM TRANSPOSON TNT 1-94"/>
    <property type="match status" value="1"/>
</dbReference>
<dbReference type="PANTHER" id="PTHR34222">
    <property type="entry name" value="GAG_PRE-INTEGRS DOMAIN-CONTAINING PROTEIN"/>
    <property type="match status" value="1"/>
</dbReference>
<evidence type="ECO:0000313" key="2">
    <source>
        <dbReference type="EMBL" id="KAH0738185.1"/>
    </source>
</evidence>
<name>A0ABQ7TXS8_SOLTU</name>
<evidence type="ECO:0000313" key="3">
    <source>
        <dbReference type="Proteomes" id="UP000826656"/>
    </source>
</evidence>
<dbReference type="Proteomes" id="UP000826656">
    <property type="component" value="Unassembled WGS sequence"/>
</dbReference>
<feature type="region of interest" description="Disordered" evidence="1">
    <location>
        <begin position="128"/>
        <end position="153"/>
    </location>
</feature>
<proteinExistence type="predicted"/>
<feature type="compositionally biased region" description="Polar residues" evidence="1">
    <location>
        <begin position="65"/>
        <end position="81"/>
    </location>
</feature>
<evidence type="ECO:0000256" key="1">
    <source>
        <dbReference type="SAM" id="MobiDB-lite"/>
    </source>
</evidence>